<proteinExistence type="predicted"/>
<protein>
    <submittedName>
        <fullName evidence="1">Uncharacterized protein</fullName>
    </submittedName>
</protein>
<accession>A0A7R9ZK45</accession>
<organism evidence="1">
    <name type="scientific">Craspedostauros australis</name>
    <dbReference type="NCBI Taxonomy" id="1486917"/>
    <lineage>
        <taxon>Eukaryota</taxon>
        <taxon>Sar</taxon>
        <taxon>Stramenopiles</taxon>
        <taxon>Ochrophyta</taxon>
        <taxon>Bacillariophyta</taxon>
        <taxon>Bacillariophyceae</taxon>
        <taxon>Bacillariophycidae</taxon>
        <taxon>Naviculales</taxon>
        <taxon>Naviculaceae</taxon>
        <taxon>Craspedostauros</taxon>
    </lineage>
</organism>
<sequence length="122" mass="14270">MNGRAKGVLHPHQFASIDWDGPECHHTQVPCNLNNTNDLNDVDLPFRNSCSSFGLLKIKQDLGVQVLESLDDWFQTRAQRFRWDCGEWHVVLYQRGEYAILRFGWTAIVRFRRRGGDQVLQR</sequence>
<dbReference type="AlphaFoldDB" id="A0A7R9ZK45"/>
<evidence type="ECO:0000313" key="1">
    <source>
        <dbReference type="EMBL" id="CAD8328254.1"/>
    </source>
</evidence>
<reference evidence="1" key="1">
    <citation type="submission" date="2021-01" db="EMBL/GenBank/DDBJ databases">
        <authorList>
            <person name="Corre E."/>
            <person name="Pelletier E."/>
            <person name="Niang G."/>
            <person name="Scheremetjew M."/>
            <person name="Finn R."/>
            <person name="Kale V."/>
            <person name="Holt S."/>
            <person name="Cochrane G."/>
            <person name="Meng A."/>
            <person name="Brown T."/>
            <person name="Cohen L."/>
        </authorList>
    </citation>
    <scope>NUCLEOTIDE SEQUENCE</scope>
    <source>
        <strain evidence="1">CCMP3328</strain>
    </source>
</reference>
<name>A0A7R9ZK45_9STRA</name>
<gene>
    <name evidence="1" type="ORF">CAUS1442_LOCUS351</name>
</gene>
<dbReference type="EMBL" id="HBEF01000540">
    <property type="protein sequence ID" value="CAD8328254.1"/>
    <property type="molecule type" value="Transcribed_RNA"/>
</dbReference>